<proteinExistence type="predicted"/>
<dbReference type="AlphaFoldDB" id="A0A2U2BCD4"/>
<protein>
    <submittedName>
        <fullName evidence="2">Uncharacterized protein</fullName>
    </submittedName>
</protein>
<name>A0A2U2BCD4_9BACT</name>
<keyword evidence="1" id="KW-0175">Coiled coil</keyword>
<dbReference type="RefSeq" id="WP_109263065.1">
    <property type="nucleotide sequence ID" value="NZ_QEWP01000002.1"/>
</dbReference>
<keyword evidence="3" id="KW-1185">Reference proteome</keyword>
<accession>A0A2U2BCD4</accession>
<gene>
    <name evidence="2" type="ORF">DDZ16_03615</name>
</gene>
<evidence type="ECO:0000313" key="2">
    <source>
        <dbReference type="EMBL" id="PWE00693.1"/>
    </source>
</evidence>
<dbReference type="EMBL" id="QEWP01000002">
    <property type="protein sequence ID" value="PWE00693.1"/>
    <property type="molecule type" value="Genomic_DNA"/>
</dbReference>
<dbReference type="Proteomes" id="UP000244956">
    <property type="component" value="Unassembled WGS sequence"/>
</dbReference>
<dbReference type="OrthoDB" id="1119986at2"/>
<evidence type="ECO:0000313" key="3">
    <source>
        <dbReference type="Proteomes" id="UP000244956"/>
    </source>
</evidence>
<organism evidence="2 3">
    <name type="scientific">Marinilabilia rubra</name>
    <dbReference type="NCBI Taxonomy" id="2162893"/>
    <lineage>
        <taxon>Bacteria</taxon>
        <taxon>Pseudomonadati</taxon>
        <taxon>Bacteroidota</taxon>
        <taxon>Bacteroidia</taxon>
        <taxon>Marinilabiliales</taxon>
        <taxon>Marinilabiliaceae</taxon>
        <taxon>Marinilabilia</taxon>
    </lineage>
</organism>
<reference evidence="2 3" key="1">
    <citation type="submission" date="2018-05" db="EMBL/GenBank/DDBJ databases">
        <title>Marinilabilia rubrum sp. nov., isolated from saltern sediment.</title>
        <authorList>
            <person name="Zhang R."/>
        </authorList>
    </citation>
    <scope>NUCLEOTIDE SEQUENCE [LARGE SCALE GENOMIC DNA]</scope>
    <source>
        <strain evidence="2 3">WTE16</strain>
    </source>
</reference>
<comment type="caution">
    <text evidence="2">The sequence shown here is derived from an EMBL/GenBank/DDBJ whole genome shotgun (WGS) entry which is preliminary data.</text>
</comment>
<evidence type="ECO:0000256" key="1">
    <source>
        <dbReference type="SAM" id="Coils"/>
    </source>
</evidence>
<feature type="coiled-coil region" evidence="1">
    <location>
        <begin position="1"/>
        <end position="49"/>
    </location>
</feature>
<sequence>MNEYQTNKRNMLEAVNSYLDEHKNKWQGIARLVDAKQTLTHKLTALERASEAQAEAKVSIGKSKLALKKTMAAKADIINDLVAAYAHMIGDNELARIMSDSTSALFRLSYDKFFIRVKSIIETATELKDVLIKDFGMQPEQLTDLQNDYNHLLEIEGQPRAFQIKSSIATNQISFLLGEAHNLTTKQIDKLISTFKQSDPNFYHGYKKARMIVQ</sequence>